<feature type="binding site" evidence="11">
    <location>
        <position position="158"/>
    </location>
    <ligand>
        <name>CTP</name>
        <dbReference type="ChEBI" id="CHEBI:37563"/>
    </ligand>
</feature>
<feature type="binding site" evidence="11">
    <location>
        <position position="161"/>
    </location>
    <ligand>
        <name>CTP</name>
        <dbReference type="ChEBI" id="CHEBI:37563"/>
    </ligand>
</feature>
<evidence type="ECO:0000256" key="7">
    <source>
        <dbReference type="ARBA" id="ARBA00022800"/>
    </source>
</evidence>
<evidence type="ECO:0000313" key="15">
    <source>
        <dbReference type="EMBL" id="AXI11153.1"/>
    </source>
</evidence>
<feature type="binding site" evidence="11">
    <location>
        <position position="155"/>
    </location>
    <ligand>
        <name>CTP</name>
        <dbReference type="ChEBI" id="CHEBI:37563"/>
    </ligand>
</feature>
<dbReference type="GO" id="GO:0005524">
    <property type="term" value="F:ATP binding"/>
    <property type="evidence" value="ECO:0007669"/>
    <property type="project" value="UniProtKB-UniRule"/>
</dbReference>
<keyword evidence="5 11" id="KW-0479">Metal-binding</keyword>
<comment type="function">
    <text evidence="11">Catalyzes the addition and repair of the essential 3'-terminal CCA sequence in tRNAs without using a nucleic acid template. Adds these three nucleotides in the order of C, C, and A to the tRNA nucleotide-73, using CTP and ATP as substrates and producing inorganic pyrophosphate. tRNA 3'-terminal CCA addition is required both for tRNA processing and repair. Also involved in tRNA surveillance by mediating tandem CCA addition to generate a CCACCA at the 3' terminus of unstable tRNAs. While stable tRNAs receive only 3'-terminal CCA, unstable tRNAs are marked with CCACCA and rapidly degraded.</text>
</comment>
<dbReference type="SUPFAM" id="SSF81301">
    <property type="entry name" value="Nucleotidyltransferase"/>
    <property type="match status" value="1"/>
</dbReference>
<dbReference type="PANTHER" id="PTHR46173">
    <property type="entry name" value="CCA TRNA NUCLEOTIDYLTRANSFERASE 1, MITOCHONDRIAL"/>
    <property type="match status" value="1"/>
</dbReference>
<evidence type="ECO:0000256" key="2">
    <source>
        <dbReference type="ARBA" id="ARBA00022679"/>
    </source>
</evidence>
<dbReference type="GO" id="GO:0004810">
    <property type="term" value="F:CCA tRNA nucleotidyltransferase activity"/>
    <property type="evidence" value="ECO:0007669"/>
    <property type="project" value="UniProtKB-UniRule"/>
</dbReference>
<keyword evidence="9 11" id="KW-0460">Magnesium</keyword>
<feature type="binding site" evidence="11">
    <location>
        <position position="155"/>
    </location>
    <ligand>
        <name>ATP</name>
        <dbReference type="ChEBI" id="CHEBI:30616"/>
    </ligand>
</feature>
<feature type="binding site" evidence="11">
    <location>
        <position position="164"/>
    </location>
    <ligand>
        <name>ATP</name>
        <dbReference type="ChEBI" id="CHEBI:30616"/>
    </ligand>
</feature>
<sequence length="399" mass="46061">MFTQPFLAAKPILEHIEKHHHQAYFVGGCVRDFLLQRPIGDIDITTSATPEQIQEIFPKVIPVGIEHGTVVVRHEHQSYEVTTFRVDGDYIDKRHPDSVTFIDNIDKDLERRDFTINALAMNIKGEILDLFDGKSDLKAKIIRTVGNGVERFSEDSLRIIRALRFASQLGFTIDDETFNAMMHVKQEIEGLAMERITNEFTKLFSGAFVDLGIHYLQKLEIHQYLPIFHEHPELMYNLPESLQPSKSFGEVIALLHILKREVSVLTWVSAWKCSNKIKLEAIQLVEAYSYYIEQGIDALLAYRLKKEYYEGFIRLMNSLHPNSIQLQELIGLEEQLPIRSSRDLSINGNDLIALFPNIKGGPWLKLLLTTIEKEVIFGRLQNTEHDIKEWIKWNPPEIN</sequence>
<feature type="binding site" evidence="11">
    <location>
        <position position="43"/>
    </location>
    <ligand>
        <name>Mg(2+)</name>
        <dbReference type="ChEBI" id="CHEBI:18420"/>
    </ligand>
</feature>
<evidence type="ECO:0000259" key="12">
    <source>
        <dbReference type="Pfam" id="PF01743"/>
    </source>
</evidence>
<dbReference type="GO" id="GO:0000287">
    <property type="term" value="F:magnesium ion binding"/>
    <property type="evidence" value="ECO:0007669"/>
    <property type="project" value="UniProtKB-UniRule"/>
</dbReference>
<evidence type="ECO:0000256" key="8">
    <source>
        <dbReference type="ARBA" id="ARBA00022840"/>
    </source>
</evidence>
<dbReference type="SUPFAM" id="SSF81891">
    <property type="entry name" value="Poly A polymerase C-terminal region-like"/>
    <property type="match status" value="1"/>
</dbReference>
<dbReference type="InterPro" id="IPR043519">
    <property type="entry name" value="NT_sf"/>
</dbReference>
<feature type="binding site" evidence="11">
    <location>
        <position position="31"/>
    </location>
    <ligand>
        <name>CTP</name>
        <dbReference type="ChEBI" id="CHEBI:37563"/>
    </ligand>
</feature>
<keyword evidence="8 11" id="KW-0067">ATP-binding</keyword>
<dbReference type="InterPro" id="IPR032828">
    <property type="entry name" value="PolyA_RNA-bd"/>
</dbReference>
<evidence type="ECO:0000313" key="16">
    <source>
        <dbReference type="Proteomes" id="UP000253908"/>
    </source>
</evidence>
<evidence type="ECO:0000259" key="13">
    <source>
        <dbReference type="Pfam" id="PF12627"/>
    </source>
</evidence>
<comment type="catalytic activity">
    <reaction evidence="11">
        <text>a tRNA with a 3' CCA end + 2 CTP + ATP = a tRNA with a 3' CCACCA end + 3 diphosphate</text>
        <dbReference type="Rhea" id="RHEA:76235"/>
        <dbReference type="Rhea" id="RHEA-COMP:10468"/>
        <dbReference type="Rhea" id="RHEA-COMP:18655"/>
        <dbReference type="ChEBI" id="CHEBI:30616"/>
        <dbReference type="ChEBI" id="CHEBI:33019"/>
        <dbReference type="ChEBI" id="CHEBI:37563"/>
        <dbReference type="ChEBI" id="CHEBI:83071"/>
        <dbReference type="ChEBI" id="CHEBI:195187"/>
    </reaction>
</comment>
<keyword evidence="3 11" id="KW-0819">tRNA processing</keyword>
<comment type="similarity">
    <text evidence="11">Belongs to the tRNA nucleotidyltransferase/poly(A) polymerase family. Bacterial CCA-adding enzyme type 3 subfamily.</text>
</comment>
<feature type="binding site" evidence="11">
    <location>
        <position position="112"/>
    </location>
    <ligand>
        <name>ATP</name>
        <dbReference type="ChEBI" id="CHEBI:30616"/>
    </ligand>
</feature>
<feature type="domain" description="Poly A polymerase head" evidence="12">
    <location>
        <begin position="23"/>
        <end position="143"/>
    </location>
</feature>
<evidence type="ECO:0000256" key="6">
    <source>
        <dbReference type="ARBA" id="ARBA00022741"/>
    </source>
</evidence>
<evidence type="ECO:0000256" key="10">
    <source>
        <dbReference type="ARBA" id="ARBA00022884"/>
    </source>
</evidence>
<dbReference type="GO" id="GO:0160016">
    <property type="term" value="F:CCACCA tRNA nucleotidyltransferase activity"/>
    <property type="evidence" value="ECO:0007669"/>
    <property type="project" value="RHEA"/>
</dbReference>
<dbReference type="InterPro" id="IPR023068">
    <property type="entry name" value="CCA-adding_enz_firmicutes"/>
</dbReference>
<keyword evidence="6 11" id="KW-0547">Nucleotide-binding</keyword>
<feature type="binding site" evidence="11">
    <location>
        <position position="31"/>
    </location>
    <ligand>
        <name>ATP</name>
        <dbReference type="ChEBI" id="CHEBI:30616"/>
    </ligand>
</feature>
<dbReference type="NCBIfam" id="NF009814">
    <property type="entry name" value="PRK13299.1"/>
    <property type="match status" value="1"/>
</dbReference>
<dbReference type="Pfam" id="PF13735">
    <property type="entry name" value="tRNA_NucTran2_2"/>
    <property type="match status" value="1"/>
</dbReference>
<dbReference type="PANTHER" id="PTHR46173:SF1">
    <property type="entry name" value="CCA TRNA NUCLEOTIDYLTRANSFERASE 1, MITOCHONDRIAL"/>
    <property type="match status" value="1"/>
</dbReference>
<keyword evidence="2 11" id="KW-0808">Transferase</keyword>
<dbReference type="EC" id="2.7.7.72" evidence="11"/>
<dbReference type="GO" id="GO:0001680">
    <property type="term" value="P:tRNA 3'-terminal CCA addition"/>
    <property type="evidence" value="ECO:0007669"/>
    <property type="project" value="UniProtKB-UniRule"/>
</dbReference>
<dbReference type="Pfam" id="PF12627">
    <property type="entry name" value="PolyA_pol_RNAbd"/>
    <property type="match status" value="1"/>
</dbReference>
<protein>
    <recommendedName>
        <fullName evidence="11">CCA-adding enzyme</fullName>
        <ecNumber evidence="11">2.7.7.72</ecNumber>
    </recommendedName>
    <alternativeName>
        <fullName evidence="11">CCA tRNA nucleotidyltransferase</fullName>
    </alternativeName>
    <alternativeName>
        <fullName evidence="11">tRNA CCA-pyrophosphorylase</fullName>
    </alternativeName>
    <alternativeName>
        <fullName evidence="11">tRNA adenylyl-/cytidylyl- transferase</fullName>
    </alternativeName>
    <alternativeName>
        <fullName evidence="11">tRNA nucleotidyltransferase</fullName>
    </alternativeName>
    <alternativeName>
        <fullName evidence="11">tRNA-NT</fullName>
    </alternativeName>
</protein>
<dbReference type="GO" id="GO:0000049">
    <property type="term" value="F:tRNA binding"/>
    <property type="evidence" value="ECO:0007669"/>
    <property type="project" value="UniProtKB-UniRule"/>
</dbReference>
<feature type="binding site" evidence="11">
    <location>
        <position position="112"/>
    </location>
    <ligand>
        <name>CTP</name>
        <dbReference type="ChEBI" id="CHEBI:37563"/>
    </ligand>
</feature>
<organism evidence="15 16">
    <name type="scientific">Oceanobacillus zhaokaii</name>
    <dbReference type="NCBI Taxonomy" id="2052660"/>
    <lineage>
        <taxon>Bacteria</taxon>
        <taxon>Bacillati</taxon>
        <taxon>Bacillota</taxon>
        <taxon>Bacilli</taxon>
        <taxon>Bacillales</taxon>
        <taxon>Bacillaceae</taxon>
        <taxon>Oceanobacillus</taxon>
    </lineage>
</organism>
<proteinExistence type="inferred from homology"/>
<feature type="binding site" evidence="11">
    <location>
        <position position="158"/>
    </location>
    <ligand>
        <name>ATP</name>
        <dbReference type="ChEBI" id="CHEBI:30616"/>
    </ligand>
</feature>
<keyword evidence="10 11" id="KW-0694">RNA-binding</keyword>
<comment type="cofactor">
    <cofactor evidence="1 11">
        <name>Mg(2+)</name>
        <dbReference type="ChEBI" id="CHEBI:18420"/>
    </cofactor>
</comment>
<feature type="binding site" evidence="11">
    <location>
        <position position="164"/>
    </location>
    <ligand>
        <name>CTP</name>
        <dbReference type="ChEBI" id="CHEBI:37563"/>
    </ligand>
</feature>
<comment type="miscellaneous">
    <text evidence="11">A single active site specifically recognizes both ATP and CTP and is responsible for their addition.</text>
</comment>
<evidence type="ECO:0000256" key="11">
    <source>
        <dbReference type="HAMAP-Rule" id="MF_01263"/>
    </source>
</evidence>
<comment type="catalytic activity">
    <reaction evidence="11">
        <text>a tRNA precursor + 2 CTP + ATP = a tRNA with a 3' CCA end + 3 diphosphate</text>
        <dbReference type="Rhea" id="RHEA:14433"/>
        <dbReference type="Rhea" id="RHEA-COMP:10465"/>
        <dbReference type="Rhea" id="RHEA-COMP:10468"/>
        <dbReference type="ChEBI" id="CHEBI:30616"/>
        <dbReference type="ChEBI" id="CHEBI:33019"/>
        <dbReference type="ChEBI" id="CHEBI:37563"/>
        <dbReference type="ChEBI" id="CHEBI:74896"/>
        <dbReference type="ChEBI" id="CHEBI:83071"/>
        <dbReference type="EC" id="2.7.7.72"/>
    </reaction>
</comment>
<dbReference type="Proteomes" id="UP000253908">
    <property type="component" value="Chromosome"/>
</dbReference>
<evidence type="ECO:0000256" key="3">
    <source>
        <dbReference type="ARBA" id="ARBA00022694"/>
    </source>
</evidence>
<evidence type="ECO:0000256" key="9">
    <source>
        <dbReference type="ARBA" id="ARBA00022842"/>
    </source>
</evidence>
<dbReference type="InterPro" id="IPR050264">
    <property type="entry name" value="Bact_CCA-adding_enz_type3_sf"/>
</dbReference>
<dbReference type="AlphaFoldDB" id="A0A345PMC3"/>
<keyword evidence="4 11" id="KW-0548">Nucleotidyltransferase</keyword>
<evidence type="ECO:0000256" key="4">
    <source>
        <dbReference type="ARBA" id="ARBA00022695"/>
    </source>
</evidence>
<keyword evidence="7 11" id="KW-0692">RNA repair</keyword>
<keyword evidence="16" id="KW-1185">Reference proteome</keyword>
<dbReference type="EMBL" id="CP024848">
    <property type="protein sequence ID" value="AXI11153.1"/>
    <property type="molecule type" value="Genomic_DNA"/>
</dbReference>
<name>A0A345PMC3_9BACI</name>
<evidence type="ECO:0000256" key="5">
    <source>
        <dbReference type="ARBA" id="ARBA00022723"/>
    </source>
</evidence>
<dbReference type="GO" id="GO:0042245">
    <property type="term" value="P:RNA repair"/>
    <property type="evidence" value="ECO:0007669"/>
    <property type="project" value="UniProtKB-KW"/>
</dbReference>
<dbReference type="InterPro" id="IPR002646">
    <property type="entry name" value="PolA_pol_head_dom"/>
</dbReference>
<feature type="domain" description="tRNA nucleotidyltransferase/poly(A) polymerase RNA and SrmB- binding" evidence="13">
    <location>
        <begin position="170"/>
        <end position="228"/>
    </location>
</feature>
<dbReference type="Gene3D" id="3.30.460.10">
    <property type="entry name" value="Beta Polymerase, domain 2"/>
    <property type="match status" value="1"/>
</dbReference>
<dbReference type="HAMAP" id="MF_01263">
    <property type="entry name" value="CCA_bact_type3"/>
    <property type="match status" value="1"/>
</dbReference>
<evidence type="ECO:0000259" key="14">
    <source>
        <dbReference type="Pfam" id="PF13735"/>
    </source>
</evidence>
<dbReference type="CDD" id="cd05398">
    <property type="entry name" value="NT_ClassII-CCAase"/>
    <property type="match status" value="1"/>
</dbReference>
<dbReference type="Gene3D" id="1.10.246.80">
    <property type="match status" value="1"/>
</dbReference>
<accession>A0A345PMC3</accession>
<dbReference type="OrthoDB" id="9805698at2"/>
<feature type="binding site" evidence="11">
    <location>
        <position position="28"/>
    </location>
    <ligand>
        <name>ATP</name>
        <dbReference type="ChEBI" id="CHEBI:30616"/>
    </ligand>
</feature>
<dbReference type="Pfam" id="PF01743">
    <property type="entry name" value="PolyA_pol"/>
    <property type="match status" value="1"/>
</dbReference>
<dbReference type="Gene3D" id="1.10.3090.10">
    <property type="entry name" value="cca-adding enzyme, domain 2"/>
    <property type="match status" value="1"/>
</dbReference>
<dbReference type="InterPro" id="IPR032810">
    <property type="entry name" value="CCA-adding_enz_C"/>
</dbReference>
<gene>
    <name evidence="11" type="primary">cca</name>
    <name evidence="15" type="ORF">CUC15_10530</name>
</gene>
<reference evidence="16" key="1">
    <citation type="submission" date="2017-11" db="EMBL/GenBank/DDBJ databases">
        <authorList>
            <person name="Zhu W."/>
        </authorList>
    </citation>
    <scope>NUCLEOTIDE SEQUENCE [LARGE SCALE GENOMIC DNA]</scope>
    <source>
        <strain evidence="16">160</strain>
    </source>
</reference>
<feature type="domain" description="CCA-adding enzyme C-terminal" evidence="14">
    <location>
        <begin position="253"/>
        <end position="391"/>
    </location>
</feature>
<feature type="binding site" evidence="11">
    <location>
        <position position="161"/>
    </location>
    <ligand>
        <name>ATP</name>
        <dbReference type="ChEBI" id="CHEBI:30616"/>
    </ligand>
</feature>
<evidence type="ECO:0000256" key="1">
    <source>
        <dbReference type="ARBA" id="ARBA00001946"/>
    </source>
</evidence>
<comment type="subunit">
    <text evidence="11">Homodimer.</text>
</comment>
<feature type="binding site" evidence="11">
    <location>
        <position position="28"/>
    </location>
    <ligand>
        <name>CTP</name>
        <dbReference type="ChEBI" id="CHEBI:37563"/>
    </ligand>
</feature>
<dbReference type="KEGG" id="ocn:CUC15_10530"/>
<feature type="binding site" evidence="11">
    <location>
        <position position="41"/>
    </location>
    <ligand>
        <name>Mg(2+)</name>
        <dbReference type="ChEBI" id="CHEBI:18420"/>
    </ligand>
</feature>